<feature type="compositionally biased region" description="Low complexity" evidence="1">
    <location>
        <begin position="70"/>
        <end position="81"/>
    </location>
</feature>
<keyword evidence="3" id="KW-1185">Reference proteome</keyword>
<comment type="caution">
    <text evidence="2">The sequence shown here is derived from an EMBL/GenBank/DDBJ whole genome shotgun (WGS) entry which is preliminary data.</text>
</comment>
<feature type="region of interest" description="Disordered" evidence="1">
    <location>
        <begin position="67"/>
        <end position="100"/>
    </location>
</feature>
<reference evidence="2 3" key="1">
    <citation type="journal article" date="2018" name="Evol. Lett.">
        <title>Horizontal gene cluster transfer increased hallucinogenic mushroom diversity.</title>
        <authorList>
            <person name="Reynolds H.T."/>
            <person name="Vijayakumar V."/>
            <person name="Gluck-Thaler E."/>
            <person name="Korotkin H.B."/>
            <person name="Matheny P.B."/>
            <person name="Slot J.C."/>
        </authorList>
    </citation>
    <scope>NUCLEOTIDE SEQUENCE [LARGE SCALE GENOMIC DNA]</scope>
    <source>
        <strain evidence="2 3">2629</strain>
    </source>
</reference>
<dbReference type="InParanoid" id="A0A409WW28"/>
<protein>
    <submittedName>
        <fullName evidence="2">Uncharacterized protein</fullName>
    </submittedName>
</protein>
<organism evidence="2 3">
    <name type="scientific">Panaeolus cyanescens</name>
    <dbReference type="NCBI Taxonomy" id="181874"/>
    <lineage>
        <taxon>Eukaryota</taxon>
        <taxon>Fungi</taxon>
        <taxon>Dikarya</taxon>
        <taxon>Basidiomycota</taxon>
        <taxon>Agaricomycotina</taxon>
        <taxon>Agaricomycetes</taxon>
        <taxon>Agaricomycetidae</taxon>
        <taxon>Agaricales</taxon>
        <taxon>Agaricineae</taxon>
        <taxon>Galeropsidaceae</taxon>
        <taxon>Panaeolus</taxon>
    </lineage>
</organism>
<evidence type="ECO:0000256" key="1">
    <source>
        <dbReference type="SAM" id="MobiDB-lite"/>
    </source>
</evidence>
<accession>A0A409WW28</accession>
<dbReference type="AlphaFoldDB" id="A0A409WW28"/>
<dbReference type="Proteomes" id="UP000284842">
    <property type="component" value="Unassembled WGS sequence"/>
</dbReference>
<sequence>MVENTLPSPCIIKWKIFTGPESNGFVDPASSCEETETAVDKKFSDLEVEDITDSEDEEDLPTQVHMLMPSTGQSTSSQAAQILSPSPNTSFQSFPGKDREGPLISVTASALQDLRKLLDPKRPNLASTDKAPLNLFVQQQMEGMATLFGSYVNEKSSTVGAWAHSSFQAAISFH</sequence>
<name>A0A409WW28_9AGAR</name>
<evidence type="ECO:0000313" key="2">
    <source>
        <dbReference type="EMBL" id="PPQ82734.1"/>
    </source>
</evidence>
<feature type="compositionally biased region" description="Polar residues" evidence="1">
    <location>
        <begin position="83"/>
        <end position="93"/>
    </location>
</feature>
<dbReference type="EMBL" id="NHTK01005120">
    <property type="protein sequence ID" value="PPQ82734.1"/>
    <property type="molecule type" value="Genomic_DNA"/>
</dbReference>
<evidence type="ECO:0000313" key="3">
    <source>
        <dbReference type="Proteomes" id="UP000284842"/>
    </source>
</evidence>
<proteinExistence type="predicted"/>
<gene>
    <name evidence="2" type="ORF">CVT24_009988</name>
</gene>